<dbReference type="EMBL" id="UIDG01000332">
    <property type="protein sequence ID" value="SUS07197.1"/>
    <property type="molecule type" value="Genomic_DNA"/>
</dbReference>
<organism evidence="3">
    <name type="scientific">metagenome</name>
    <dbReference type="NCBI Taxonomy" id="256318"/>
    <lineage>
        <taxon>unclassified sequences</taxon>
        <taxon>metagenomes</taxon>
    </lineage>
</organism>
<keyword evidence="1" id="KW-1133">Transmembrane helix</keyword>
<keyword evidence="1" id="KW-0472">Membrane</keyword>
<sequence>MTARSVINRFWHDEAGATGVEYGLLLAMIALAILGASTTIGDFITNGFNGFGDTLAGVSAPDTGTTH</sequence>
<protein>
    <submittedName>
        <fullName evidence="3">Pilus assembly protein</fullName>
    </submittedName>
</protein>
<dbReference type="AlphaFoldDB" id="A0A380TL08"/>
<evidence type="ECO:0000313" key="3">
    <source>
        <dbReference type="EMBL" id="SUS08707.1"/>
    </source>
</evidence>
<dbReference type="Pfam" id="PF04964">
    <property type="entry name" value="Flp_Fap"/>
    <property type="match status" value="1"/>
</dbReference>
<evidence type="ECO:0000313" key="2">
    <source>
        <dbReference type="EMBL" id="SUS07197.1"/>
    </source>
</evidence>
<keyword evidence="1" id="KW-0812">Transmembrane</keyword>
<proteinExistence type="predicted"/>
<gene>
    <name evidence="2" type="ORF">DF3PB_3980003</name>
    <name evidence="3" type="ORF">DF3PB_820003</name>
</gene>
<evidence type="ECO:0000256" key="1">
    <source>
        <dbReference type="SAM" id="Phobius"/>
    </source>
</evidence>
<name>A0A380TL08_9ZZZZ</name>
<feature type="transmembrane region" description="Helical" evidence="1">
    <location>
        <begin position="20"/>
        <end position="40"/>
    </location>
</feature>
<dbReference type="EMBL" id="UIDG01000637">
    <property type="protein sequence ID" value="SUS08707.1"/>
    <property type="molecule type" value="Genomic_DNA"/>
</dbReference>
<reference evidence="3" key="1">
    <citation type="submission" date="2018-07" db="EMBL/GenBank/DDBJ databases">
        <authorList>
            <person name="Quirk P.G."/>
            <person name="Krulwich T.A."/>
        </authorList>
    </citation>
    <scope>NUCLEOTIDE SEQUENCE</scope>
</reference>
<accession>A0A380TL08</accession>
<dbReference type="InterPro" id="IPR007047">
    <property type="entry name" value="Flp_Fap"/>
</dbReference>